<dbReference type="GO" id="GO:0008652">
    <property type="term" value="P:amino acid biosynthetic process"/>
    <property type="evidence" value="ECO:0007669"/>
    <property type="project" value="UniProtKB-KW"/>
</dbReference>
<gene>
    <name evidence="7" type="primary">aroK</name>
    <name evidence="8" type="ORF">SAMN05444410_101182</name>
</gene>
<dbReference type="GO" id="GO:0000287">
    <property type="term" value="F:magnesium ion binding"/>
    <property type="evidence" value="ECO:0007669"/>
    <property type="project" value="UniProtKB-UniRule"/>
</dbReference>
<evidence type="ECO:0000256" key="2">
    <source>
        <dbReference type="ARBA" id="ARBA00022679"/>
    </source>
</evidence>
<evidence type="ECO:0000256" key="6">
    <source>
        <dbReference type="ARBA" id="ARBA00023141"/>
    </source>
</evidence>
<comment type="similarity">
    <text evidence="7">Belongs to the shikimate kinase family.</text>
</comment>
<dbReference type="Pfam" id="PF01202">
    <property type="entry name" value="SKI"/>
    <property type="match status" value="1"/>
</dbReference>
<sequence length="168" mass="19476">MKIFLLGLMGTGKTYWTKRLSKKLKVGGYDLDQMIEAHEEKTISEMFAEEGEDHFRKTESKILRWFGEKKSFVLSTGGGTPCFNDNMDWMNKQGITIWIDEPVDVLVQRLLPEKTHRPLIASLSDKELSRFLENKLAERRSFYNRAKGHLQGSDISEEGFIQILRIYA</sequence>
<comment type="caution">
    <text evidence="8">The sequence shown here is derived from an EMBL/GenBank/DDBJ whole genome shotgun (WGS) entry which is preliminary data.</text>
</comment>
<keyword evidence="7" id="KW-0963">Cytoplasm</keyword>
<dbReference type="InterPro" id="IPR027417">
    <property type="entry name" value="P-loop_NTPase"/>
</dbReference>
<organism evidence="8 9">
    <name type="scientific">Hydrobacter penzbergensis</name>
    <dbReference type="NCBI Taxonomy" id="1235997"/>
    <lineage>
        <taxon>Bacteria</taxon>
        <taxon>Pseudomonadati</taxon>
        <taxon>Bacteroidota</taxon>
        <taxon>Chitinophagia</taxon>
        <taxon>Chitinophagales</taxon>
        <taxon>Chitinophagaceae</taxon>
        <taxon>Hydrobacter</taxon>
    </lineage>
</organism>
<dbReference type="CDD" id="cd00464">
    <property type="entry name" value="SK"/>
    <property type="match status" value="1"/>
</dbReference>
<comment type="function">
    <text evidence="7">Catalyzes the specific phosphorylation of the 3-hydroxyl group of shikimic acid using ATP as a cosubstrate.</text>
</comment>
<feature type="binding site" evidence="7">
    <location>
        <position position="14"/>
    </location>
    <ligand>
        <name>Mg(2+)</name>
        <dbReference type="ChEBI" id="CHEBI:18420"/>
    </ligand>
</feature>
<keyword evidence="5 7" id="KW-0067">ATP-binding</keyword>
<dbReference type="SUPFAM" id="SSF52540">
    <property type="entry name" value="P-loop containing nucleoside triphosphate hydrolases"/>
    <property type="match status" value="1"/>
</dbReference>
<keyword evidence="6 7" id="KW-0057">Aromatic amino acid biosynthesis</keyword>
<dbReference type="Gene3D" id="3.40.50.300">
    <property type="entry name" value="P-loop containing nucleotide triphosphate hydrolases"/>
    <property type="match status" value="1"/>
</dbReference>
<comment type="subunit">
    <text evidence="7">Monomer.</text>
</comment>
<dbReference type="PANTHER" id="PTHR21087">
    <property type="entry name" value="SHIKIMATE KINASE"/>
    <property type="match status" value="1"/>
</dbReference>
<dbReference type="Proteomes" id="UP000198711">
    <property type="component" value="Unassembled WGS sequence"/>
</dbReference>
<feature type="binding site" evidence="7">
    <location>
        <position position="139"/>
    </location>
    <ligand>
        <name>substrate</name>
    </ligand>
</feature>
<dbReference type="InterPro" id="IPR000623">
    <property type="entry name" value="Shikimate_kinase/TSH1"/>
</dbReference>
<dbReference type="GO" id="GO:0009073">
    <property type="term" value="P:aromatic amino acid family biosynthetic process"/>
    <property type="evidence" value="ECO:0007669"/>
    <property type="project" value="UniProtKB-KW"/>
</dbReference>
<comment type="cofactor">
    <cofactor evidence="7">
        <name>Mg(2+)</name>
        <dbReference type="ChEBI" id="CHEBI:18420"/>
    </cofactor>
    <text evidence="7">Binds 1 Mg(2+) ion per subunit.</text>
</comment>
<keyword evidence="2 7" id="KW-0808">Transferase</keyword>
<dbReference type="GO" id="GO:0005829">
    <property type="term" value="C:cytosol"/>
    <property type="evidence" value="ECO:0007669"/>
    <property type="project" value="TreeGrafter"/>
</dbReference>
<keyword evidence="1 7" id="KW-0028">Amino-acid biosynthesis</keyword>
<dbReference type="GO" id="GO:0005524">
    <property type="term" value="F:ATP binding"/>
    <property type="evidence" value="ECO:0007669"/>
    <property type="project" value="UniProtKB-UniRule"/>
</dbReference>
<dbReference type="GO" id="GO:0004765">
    <property type="term" value="F:shikimate kinase activity"/>
    <property type="evidence" value="ECO:0007669"/>
    <property type="project" value="UniProtKB-UniRule"/>
</dbReference>
<feature type="binding site" evidence="7">
    <location>
        <position position="32"/>
    </location>
    <ligand>
        <name>substrate</name>
    </ligand>
</feature>
<proteinExistence type="inferred from homology"/>
<evidence type="ECO:0000256" key="1">
    <source>
        <dbReference type="ARBA" id="ARBA00022605"/>
    </source>
</evidence>
<evidence type="ECO:0000313" key="9">
    <source>
        <dbReference type="Proteomes" id="UP000198711"/>
    </source>
</evidence>
<dbReference type="InterPro" id="IPR031322">
    <property type="entry name" value="Shikimate/glucono_kinase"/>
</dbReference>
<evidence type="ECO:0000256" key="4">
    <source>
        <dbReference type="ARBA" id="ARBA00022777"/>
    </source>
</evidence>
<reference evidence="8 9" key="1">
    <citation type="submission" date="2016-10" db="EMBL/GenBank/DDBJ databases">
        <authorList>
            <person name="Varghese N."/>
            <person name="Submissions S."/>
        </authorList>
    </citation>
    <scope>NUCLEOTIDE SEQUENCE [LARGE SCALE GENOMIC DNA]</scope>
    <source>
        <strain evidence="8 9">DSM 25353</strain>
    </source>
</reference>
<dbReference type="RefSeq" id="WP_092721360.1">
    <property type="nucleotide sequence ID" value="NZ_FNNO01000001.1"/>
</dbReference>
<evidence type="ECO:0000256" key="7">
    <source>
        <dbReference type="HAMAP-Rule" id="MF_00109"/>
    </source>
</evidence>
<comment type="subcellular location">
    <subcellularLocation>
        <location evidence="7">Cytoplasm</location>
    </subcellularLocation>
</comment>
<comment type="catalytic activity">
    <reaction evidence="7">
        <text>shikimate + ATP = 3-phosphoshikimate + ADP + H(+)</text>
        <dbReference type="Rhea" id="RHEA:13121"/>
        <dbReference type="ChEBI" id="CHEBI:15378"/>
        <dbReference type="ChEBI" id="CHEBI:30616"/>
        <dbReference type="ChEBI" id="CHEBI:36208"/>
        <dbReference type="ChEBI" id="CHEBI:145989"/>
        <dbReference type="ChEBI" id="CHEBI:456216"/>
        <dbReference type="EC" id="2.7.1.71"/>
    </reaction>
</comment>
<evidence type="ECO:0000313" key="8">
    <source>
        <dbReference type="EMBL" id="SDW07756.1"/>
    </source>
</evidence>
<keyword evidence="9" id="KW-1185">Reference proteome</keyword>
<feature type="binding site" evidence="7">
    <location>
        <position position="117"/>
    </location>
    <ligand>
        <name>ATP</name>
        <dbReference type="ChEBI" id="CHEBI:30616"/>
    </ligand>
</feature>
<keyword evidence="7" id="KW-0460">Magnesium</keyword>
<dbReference type="EMBL" id="FNNO01000001">
    <property type="protein sequence ID" value="SDW07756.1"/>
    <property type="molecule type" value="Genomic_DNA"/>
</dbReference>
<feature type="binding site" evidence="7">
    <location>
        <begin position="10"/>
        <end position="15"/>
    </location>
    <ligand>
        <name>ATP</name>
        <dbReference type="ChEBI" id="CHEBI:30616"/>
    </ligand>
</feature>
<comment type="caution">
    <text evidence="7">Lacks conserved residue(s) required for the propagation of feature annotation.</text>
</comment>
<evidence type="ECO:0000256" key="3">
    <source>
        <dbReference type="ARBA" id="ARBA00022741"/>
    </source>
</evidence>
<dbReference type="GO" id="GO:0009423">
    <property type="term" value="P:chorismate biosynthetic process"/>
    <property type="evidence" value="ECO:0007669"/>
    <property type="project" value="UniProtKB-UniRule"/>
</dbReference>
<feature type="binding site" evidence="7">
    <location>
        <position position="56"/>
    </location>
    <ligand>
        <name>substrate</name>
    </ligand>
</feature>
<accession>A0A8X8IDA7</accession>
<dbReference type="PANTHER" id="PTHR21087:SF16">
    <property type="entry name" value="SHIKIMATE KINASE 1, CHLOROPLASTIC"/>
    <property type="match status" value="1"/>
</dbReference>
<dbReference type="HAMAP" id="MF_00109">
    <property type="entry name" value="Shikimate_kinase"/>
    <property type="match status" value="1"/>
</dbReference>
<dbReference type="PRINTS" id="PR01100">
    <property type="entry name" value="SHIKIMTKNASE"/>
</dbReference>
<name>A0A8X8IDA7_9BACT</name>
<keyword evidence="7" id="KW-0479">Metal-binding</keyword>
<dbReference type="AlphaFoldDB" id="A0A8X8IDA7"/>
<dbReference type="EC" id="2.7.1.71" evidence="7"/>
<keyword evidence="3 7" id="KW-0547">Nucleotide-binding</keyword>
<feature type="binding site" evidence="7">
    <location>
        <position position="78"/>
    </location>
    <ligand>
        <name>substrate</name>
    </ligand>
</feature>
<evidence type="ECO:0000256" key="5">
    <source>
        <dbReference type="ARBA" id="ARBA00022840"/>
    </source>
</evidence>
<comment type="pathway">
    <text evidence="7">Metabolic intermediate biosynthesis; chorismate biosynthesis; chorismate from D-erythrose 4-phosphate and phosphoenolpyruvate: step 5/7.</text>
</comment>
<protein>
    <recommendedName>
        <fullName evidence="7">Shikimate kinase</fullName>
        <shortName evidence="7">SK</shortName>
        <ecNumber evidence="7">2.7.1.71</ecNumber>
    </recommendedName>
</protein>
<keyword evidence="4 7" id="KW-0418">Kinase</keyword>